<organism evidence="1 2">
    <name type="scientific">Fusarium venenatum</name>
    <dbReference type="NCBI Taxonomy" id="56646"/>
    <lineage>
        <taxon>Eukaryota</taxon>
        <taxon>Fungi</taxon>
        <taxon>Dikarya</taxon>
        <taxon>Ascomycota</taxon>
        <taxon>Pezizomycotina</taxon>
        <taxon>Sordariomycetes</taxon>
        <taxon>Hypocreomycetidae</taxon>
        <taxon>Hypocreales</taxon>
        <taxon>Nectriaceae</taxon>
        <taxon>Fusarium</taxon>
    </lineage>
</organism>
<evidence type="ECO:0000313" key="1">
    <source>
        <dbReference type="EMBL" id="CEI69053.1"/>
    </source>
</evidence>
<evidence type="ECO:0000313" key="2">
    <source>
        <dbReference type="Proteomes" id="UP000245910"/>
    </source>
</evidence>
<proteinExistence type="predicted"/>
<accession>A0A2L2TLI9</accession>
<dbReference type="Proteomes" id="UP000245910">
    <property type="component" value="Chromosome III"/>
</dbReference>
<protein>
    <submittedName>
        <fullName evidence="1">Uncharacterized protein</fullName>
    </submittedName>
</protein>
<dbReference type="EMBL" id="LN649231">
    <property type="protein sequence ID" value="CEI69053.1"/>
    <property type="molecule type" value="Genomic_DNA"/>
</dbReference>
<reference evidence="2" key="1">
    <citation type="submission" date="2014-10" db="EMBL/GenBank/DDBJ databases">
        <authorList>
            <person name="King R."/>
        </authorList>
    </citation>
    <scope>NUCLEOTIDE SEQUENCE [LARGE SCALE GENOMIC DNA]</scope>
    <source>
        <strain evidence="2">A3/5</strain>
    </source>
</reference>
<dbReference type="AlphaFoldDB" id="A0A2L2TLI9"/>
<keyword evidence="2" id="KW-1185">Reference proteome</keyword>
<name>A0A2L2TLI9_9HYPO</name>
<sequence length="51" mass="5940">MFMSTDSCWFGISATVLQTNGRHWILGRWPQEPMLSSSRLDNRKEYACSDE</sequence>